<feature type="transmembrane region" description="Helical" evidence="1">
    <location>
        <begin position="120"/>
        <end position="141"/>
    </location>
</feature>
<feature type="transmembrane region" description="Helical" evidence="1">
    <location>
        <begin position="6"/>
        <end position="27"/>
    </location>
</feature>
<gene>
    <name evidence="2" type="ORF">GCM10009850_116830</name>
</gene>
<sequence>MPVHALVGHLVLITAPLTALLAVVYAWRPAARRGMRTPLAMAAVLNLALATWAEGAGSALYDTLQTSARNAGGELPAAALDHAHQGDALTVASFVLLVTVLTVVWRTLAPGRERKASGVIASCVLAVAAAAVCWYAGAALIEGLNAVWAQHPGWLP</sequence>
<name>A0ABN3D313_9ACTN</name>
<keyword evidence="1" id="KW-1133">Transmembrane helix</keyword>
<organism evidence="2 3">
    <name type="scientific">Nonomuraea monospora</name>
    <dbReference type="NCBI Taxonomy" id="568818"/>
    <lineage>
        <taxon>Bacteria</taxon>
        <taxon>Bacillati</taxon>
        <taxon>Actinomycetota</taxon>
        <taxon>Actinomycetes</taxon>
        <taxon>Streptosporangiales</taxon>
        <taxon>Streptosporangiaceae</taxon>
        <taxon>Nonomuraea</taxon>
    </lineage>
</organism>
<keyword evidence="1" id="KW-0812">Transmembrane</keyword>
<protein>
    <submittedName>
        <fullName evidence="2">Uncharacterized protein</fullName>
    </submittedName>
</protein>
<keyword evidence="3" id="KW-1185">Reference proteome</keyword>
<proteinExistence type="predicted"/>
<evidence type="ECO:0000256" key="1">
    <source>
        <dbReference type="SAM" id="Phobius"/>
    </source>
</evidence>
<evidence type="ECO:0000313" key="3">
    <source>
        <dbReference type="Proteomes" id="UP001499843"/>
    </source>
</evidence>
<feature type="transmembrane region" description="Helical" evidence="1">
    <location>
        <begin position="88"/>
        <end position="108"/>
    </location>
</feature>
<evidence type="ECO:0000313" key="2">
    <source>
        <dbReference type="EMBL" id="GAA2216214.1"/>
    </source>
</evidence>
<dbReference type="Proteomes" id="UP001499843">
    <property type="component" value="Unassembled WGS sequence"/>
</dbReference>
<dbReference type="RefSeq" id="WP_344495612.1">
    <property type="nucleotide sequence ID" value="NZ_BAAAQX010000063.1"/>
</dbReference>
<feature type="transmembrane region" description="Helical" evidence="1">
    <location>
        <begin position="39"/>
        <end position="61"/>
    </location>
</feature>
<comment type="caution">
    <text evidence="2">The sequence shown here is derived from an EMBL/GenBank/DDBJ whole genome shotgun (WGS) entry which is preliminary data.</text>
</comment>
<keyword evidence="1" id="KW-0472">Membrane</keyword>
<dbReference type="EMBL" id="BAAAQX010000063">
    <property type="protein sequence ID" value="GAA2216214.1"/>
    <property type="molecule type" value="Genomic_DNA"/>
</dbReference>
<accession>A0ABN3D313</accession>
<reference evidence="2 3" key="1">
    <citation type="journal article" date="2019" name="Int. J. Syst. Evol. Microbiol.">
        <title>The Global Catalogue of Microorganisms (GCM) 10K type strain sequencing project: providing services to taxonomists for standard genome sequencing and annotation.</title>
        <authorList>
            <consortium name="The Broad Institute Genomics Platform"/>
            <consortium name="The Broad Institute Genome Sequencing Center for Infectious Disease"/>
            <person name="Wu L."/>
            <person name="Ma J."/>
        </authorList>
    </citation>
    <scope>NUCLEOTIDE SEQUENCE [LARGE SCALE GENOMIC DNA]</scope>
    <source>
        <strain evidence="2 3">JCM 16114</strain>
    </source>
</reference>